<dbReference type="EMBL" id="JANPWB010000014">
    <property type="protein sequence ID" value="KAJ1097398.1"/>
    <property type="molecule type" value="Genomic_DNA"/>
</dbReference>
<comment type="caution">
    <text evidence="1">The sequence shown here is derived from an EMBL/GenBank/DDBJ whole genome shotgun (WGS) entry which is preliminary data.</text>
</comment>
<sequence length="199" mass="21514">MILSTPSPLPNRARCDLDRYLHLRAEPHQGPLFSAPSLLTSHLSQFSSLLRQVPGLLQSVEEIGAGGPRQAQLTQSQMGGALRAASPSSGAYGARGLHAASAIMESGGLPCRPRVGIPLTSPAQSRPPSSRRSLFLGVEGRRRGEGVPQFTARRSHTRRLPSWGLVAEIQLLRPDQIQYASHLQDLFDGFGAVWPSKVR</sequence>
<protein>
    <submittedName>
        <fullName evidence="1">Uncharacterized protein</fullName>
    </submittedName>
</protein>
<evidence type="ECO:0000313" key="1">
    <source>
        <dbReference type="EMBL" id="KAJ1097398.1"/>
    </source>
</evidence>
<accession>A0AAV7M682</accession>
<organism evidence="1 2">
    <name type="scientific">Pleurodeles waltl</name>
    <name type="common">Iberian ribbed newt</name>
    <dbReference type="NCBI Taxonomy" id="8319"/>
    <lineage>
        <taxon>Eukaryota</taxon>
        <taxon>Metazoa</taxon>
        <taxon>Chordata</taxon>
        <taxon>Craniata</taxon>
        <taxon>Vertebrata</taxon>
        <taxon>Euteleostomi</taxon>
        <taxon>Amphibia</taxon>
        <taxon>Batrachia</taxon>
        <taxon>Caudata</taxon>
        <taxon>Salamandroidea</taxon>
        <taxon>Salamandridae</taxon>
        <taxon>Pleurodelinae</taxon>
        <taxon>Pleurodeles</taxon>
    </lineage>
</organism>
<gene>
    <name evidence="1" type="ORF">NDU88_002518</name>
</gene>
<dbReference type="Proteomes" id="UP001066276">
    <property type="component" value="Chromosome 10"/>
</dbReference>
<proteinExistence type="predicted"/>
<name>A0AAV7M682_PLEWA</name>
<reference evidence="1" key="1">
    <citation type="journal article" date="2022" name="bioRxiv">
        <title>Sequencing and chromosome-scale assembly of the giantPleurodeles waltlgenome.</title>
        <authorList>
            <person name="Brown T."/>
            <person name="Elewa A."/>
            <person name="Iarovenko S."/>
            <person name="Subramanian E."/>
            <person name="Araus A.J."/>
            <person name="Petzold A."/>
            <person name="Susuki M."/>
            <person name="Suzuki K.-i.T."/>
            <person name="Hayashi T."/>
            <person name="Toyoda A."/>
            <person name="Oliveira C."/>
            <person name="Osipova E."/>
            <person name="Leigh N.D."/>
            <person name="Simon A."/>
            <person name="Yun M.H."/>
        </authorList>
    </citation>
    <scope>NUCLEOTIDE SEQUENCE</scope>
    <source>
        <strain evidence="1">20211129_DDA</strain>
        <tissue evidence="1">Liver</tissue>
    </source>
</reference>
<keyword evidence="2" id="KW-1185">Reference proteome</keyword>
<evidence type="ECO:0000313" key="2">
    <source>
        <dbReference type="Proteomes" id="UP001066276"/>
    </source>
</evidence>
<dbReference type="AlphaFoldDB" id="A0AAV7M682"/>